<evidence type="ECO:0000256" key="7">
    <source>
        <dbReference type="ARBA" id="ARBA00022801"/>
    </source>
</evidence>
<dbReference type="InterPro" id="IPR050164">
    <property type="entry name" value="Peptidase_C19"/>
</dbReference>
<dbReference type="PROSITE" id="PS50053">
    <property type="entry name" value="UBIQUITIN_2"/>
    <property type="match status" value="1"/>
</dbReference>
<evidence type="ECO:0000313" key="13">
    <source>
        <dbReference type="EMBL" id="KAK4473756.1"/>
    </source>
</evidence>
<dbReference type="PANTHER" id="PTHR24006">
    <property type="entry name" value="UBIQUITIN CARBOXYL-TERMINAL HYDROLASE"/>
    <property type="match status" value="1"/>
</dbReference>
<dbReference type="GO" id="GO:0005634">
    <property type="term" value="C:nucleus"/>
    <property type="evidence" value="ECO:0007669"/>
    <property type="project" value="UniProtKB-SubCell"/>
</dbReference>
<evidence type="ECO:0000256" key="8">
    <source>
        <dbReference type="ARBA" id="ARBA00022807"/>
    </source>
</evidence>
<keyword evidence="7" id="KW-0378">Hydrolase</keyword>
<dbReference type="GO" id="GO:0004197">
    <property type="term" value="F:cysteine-type endopeptidase activity"/>
    <property type="evidence" value="ECO:0007669"/>
    <property type="project" value="InterPro"/>
</dbReference>
<comment type="catalytic activity">
    <reaction evidence="1">
        <text>Thiol-dependent hydrolysis of ester, thioester, amide, peptide and isopeptide bonds formed by the C-terminal Gly of ubiquitin (a 76-residue protein attached to proteins as an intracellular targeting signal).</text>
        <dbReference type="EC" id="3.4.19.12"/>
    </reaction>
</comment>
<feature type="domain" description="USP" evidence="12">
    <location>
        <begin position="83"/>
        <end position="422"/>
    </location>
</feature>
<keyword evidence="6" id="KW-0833">Ubl conjugation pathway</keyword>
<evidence type="ECO:0000313" key="14">
    <source>
        <dbReference type="Proteomes" id="UP001292079"/>
    </source>
</evidence>
<dbReference type="InterPro" id="IPR018200">
    <property type="entry name" value="USP_CS"/>
</dbReference>
<feature type="domain" description="Ubiquitin-like" evidence="11">
    <location>
        <begin position="1217"/>
        <end position="1288"/>
    </location>
</feature>
<dbReference type="GO" id="GO:0004843">
    <property type="term" value="F:cysteine-type deubiquitinase activity"/>
    <property type="evidence" value="ECO:0007669"/>
    <property type="project" value="UniProtKB-EC"/>
</dbReference>
<keyword evidence="14" id="KW-1185">Reference proteome</keyword>
<dbReference type="Gene3D" id="3.90.70.10">
    <property type="entry name" value="Cysteine proteinases"/>
    <property type="match status" value="1"/>
</dbReference>
<name>A0AAE2D709_SCHME</name>
<evidence type="ECO:0000256" key="4">
    <source>
        <dbReference type="ARBA" id="ARBA00012759"/>
    </source>
</evidence>
<evidence type="ECO:0000259" key="11">
    <source>
        <dbReference type="PROSITE" id="PS50053"/>
    </source>
</evidence>
<dbReference type="GO" id="GO:0006508">
    <property type="term" value="P:proteolysis"/>
    <property type="evidence" value="ECO:0007669"/>
    <property type="project" value="UniProtKB-KW"/>
</dbReference>
<evidence type="ECO:0000256" key="10">
    <source>
        <dbReference type="SAM" id="MobiDB-lite"/>
    </source>
</evidence>
<dbReference type="InterPro" id="IPR029071">
    <property type="entry name" value="Ubiquitin-like_domsf"/>
</dbReference>
<dbReference type="InterPro" id="IPR038765">
    <property type="entry name" value="Papain-like_cys_pep_sf"/>
</dbReference>
<dbReference type="GO" id="GO:0016579">
    <property type="term" value="P:protein deubiquitination"/>
    <property type="evidence" value="ECO:0007669"/>
    <property type="project" value="InterPro"/>
</dbReference>
<evidence type="ECO:0000259" key="12">
    <source>
        <dbReference type="PROSITE" id="PS50235"/>
    </source>
</evidence>
<dbReference type="SUPFAM" id="SSF54236">
    <property type="entry name" value="Ubiquitin-like"/>
    <property type="match status" value="1"/>
</dbReference>
<evidence type="ECO:0000256" key="5">
    <source>
        <dbReference type="ARBA" id="ARBA00022670"/>
    </source>
</evidence>
<keyword evidence="9" id="KW-0539">Nucleus</keyword>
<evidence type="ECO:0000256" key="1">
    <source>
        <dbReference type="ARBA" id="ARBA00000707"/>
    </source>
</evidence>
<evidence type="ECO:0000256" key="9">
    <source>
        <dbReference type="ARBA" id="ARBA00023242"/>
    </source>
</evidence>
<organism evidence="13 14">
    <name type="scientific">Schistosoma mekongi</name>
    <name type="common">Parasitic worm</name>
    <dbReference type="NCBI Taxonomy" id="38744"/>
    <lineage>
        <taxon>Eukaryota</taxon>
        <taxon>Metazoa</taxon>
        <taxon>Spiralia</taxon>
        <taxon>Lophotrochozoa</taxon>
        <taxon>Platyhelminthes</taxon>
        <taxon>Trematoda</taxon>
        <taxon>Digenea</taxon>
        <taxon>Strigeidida</taxon>
        <taxon>Schistosomatoidea</taxon>
        <taxon>Schistosomatidae</taxon>
        <taxon>Schistosoma</taxon>
    </lineage>
</organism>
<dbReference type="EMBL" id="JALJAT010000002">
    <property type="protein sequence ID" value="KAK4473756.1"/>
    <property type="molecule type" value="Genomic_DNA"/>
</dbReference>
<dbReference type="GO" id="GO:0005829">
    <property type="term" value="C:cytosol"/>
    <property type="evidence" value="ECO:0007669"/>
    <property type="project" value="TreeGrafter"/>
</dbReference>
<dbReference type="CDD" id="cd01795">
    <property type="entry name" value="Ubl_USP48"/>
    <property type="match status" value="1"/>
</dbReference>
<comment type="similarity">
    <text evidence="3">Belongs to the peptidase C19 family.</text>
</comment>
<dbReference type="PROSITE" id="PS50235">
    <property type="entry name" value="USP_3"/>
    <property type="match status" value="1"/>
</dbReference>
<dbReference type="InterPro" id="IPR028889">
    <property type="entry name" value="USP"/>
</dbReference>
<evidence type="ECO:0000256" key="3">
    <source>
        <dbReference type="ARBA" id="ARBA00009085"/>
    </source>
</evidence>
<reference evidence="13" key="2">
    <citation type="journal article" date="2023" name="Infect Dis Poverty">
        <title>Chromosome-scale genome of the human blood fluke Schistosoma mekongi and its implications for public health.</title>
        <authorList>
            <person name="Zhou M."/>
            <person name="Xu L."/>
            <person name="Xu D."/>
            <person name="Chen W."/>
            <person name="Khan J."/>
            <person name="Hu Y."/>
            <person name="Huang H."/>
            <person name="Wei H."/>
            <person name="Zhang Y."/>
            <person name="Chusongsang P."/>
            <person name="Tanasarnprasert K."/>
            <person name="Hu X."/>
            <person name="Limpanont Y."/>
            <person name="Lv Z."/>
        </authorList>
    </citation>
    <scope>NUCLEOTIDE SEQUENCE</scope>
    <source>
        <strain evidence="13">LV_2022a</strain>
    </source>
</reference>
<keyword evidence="8" id="KW-0788">Thiol protease</keyword>
<sequence>MKPHLQYLWNKDRNAPIIVNTDVVRSVYRFDQPTCSIGNCQTTCKYLSSCLNGLLKVNTFDEVTCGGTESDPTVEKLRTHTHNGLKNYGSTCYLNAFLQLYFRFKELRKAIYDIPSQADETGIILQLQLIFGQLQLNGSGIVDPGGLIEALRLCDTEQQDAPEFHCLFMNLLQARFQQVGVSVIDDLIRGEYIYETSCLKCGFTSRLPSKFLELSLKVSSKTLPDCIRDYLKEEQLIGDNRYACSQCGRKQDGIRRVYITRAPPLLCIQLLRFTYDSKTGQRKKYKASIHLPDHLELTRVGDNQISYKHLNCEHSVECLSADSDPGYRAYRLCGVLLHIGSQPTSGHYIAVLRDSYKSISSSEDKNKELSVEVDDPLSKSNECWSVCNDIDVFNIPSNQFKLAKINGTAKSLQSYLTSIETSDSSSFTKSGQPSDKYYSCRAAKKRRLDTSVNGLIPTDISECSNLWHSSTNAYMVFYESVDNSNMDEDIAVPDELRKTIEEVNLTEQQKLLSEQQNKVNRKSQLLRVLSDLKLPDPINLPQNDDGSLMSENPLDDVSLVSTSWLSDCLNSLLLMGDNCLSSMQTKSLTKLKEYIFPSSLPSHSSYALRTCSHGHAPTDLVAGSYRAVSTEGLKKFIDILFPKPVDTIDSDIPRLNQFQPCRKCILLNAALLKVKNTIKELSKELDYFTRTNHLSSSYYKRLQNEESKSNTSDNEVGYYLIGKRSLRQWKTLAYHFTRARYCNCDDDTDSPTSNHSHTQTTFNHDILCSHGQLCTENARHLPAVLWHRLIELFPGVKIPTFPIYIPYNNDTPIDAVSILNKSESSCSECNTVQIDLTKRALYERQLLPGLFLSNVQRMRLLQSTGQTTTVNMKEDTVNKCELDTVEGKNIFKSQNSYSDSSDFDKESNNLNTNALYLIPMDFVIQWRKFIRNPTEDNLPSSLLSGFSTDGVLCEHGQLLKTWQTLINESTLCPLTFYEWDVLSHAYPHNLKENDISLDQDGLDAKLASYPIMHLLPQNDSQSKWRLEPSSYDTLCSNCQSQFITGDQIYNNARIRIRLVTGFDEAMSNCIQSQLTSLHDSFGYISQDSRASTEIRPQSNEVPIPDNSDQVGATQTRVLTVDAKLVFAPYVRLPTTILERFMEMDNLNEIKHYFNKRCNLEQSKHIKDTIPPPSDNEVNLNQSSSSPEHHCQQQQHVLSDNTNIQSPNNYHHLEPSSMNYIRRSTRQRLNPKDLLIKVSSSDTLLNMKVQIMQILGVMPSDQHIMSYGVELVDNTKTLQELGVYSKSILCLWTDDPTWDPNRTSFDNGAFKLATQKSKSNSPCKSTTESIHTEAGFKGTRLLEF</sequence>
<dbReference type="PANTHER" id="PTHR24006:SF722">
    <property type="entry name" value="UBIQUITIN CARBOXYL-TERMINAL HYDROLASE 48"/>
    <property type="match status" value="1"/>
</dbReference>
<proteinExistence type="inferred from homology"/>
<comment type="subcellular location">
    <subcellularLocation>
        <location evidence="2">Nucleus</location>
    </subcellularLocation>
</comment>
<evidence type="ECO:0000256" key="2">
    <source>
        <dbReference type="ARBA" id="ARBA00004123"/>
    </source>
</evidence>
<dbReference type="Pfam" id="PF00443">
    <property type="entry name" value="UCH"/>
    <property type="match status" value="1"/>
</dbReference>
<dbReference type="PROSITE" id="PS00972">
    <property type="entry name" value="USP_1"/>
    <property type="match status" value="1"/>
</dbReference>
<protein>
    <recommendedName>
        <fullName evidence="4">ubiquitinyl hydrolase 1</fullName>
        <ecNumber evidence="4">3.4.19.12</ecNumber>
    </recommendedName>
</protein>
<dbReference type="Gene3D" id="3.10.20.90">
    <property type="entry name" value="Phosphatidylinositol 3-kinase Catalytic Subunit, Chain A, domain 1"/>
    <property type="match status" value="1"/>
</dbReference>
<gene>
    <name evidence="13" type="ORF">MN116_003096</name>
</gene>
<dbReference type="InterPro" id="IPR033841">
    <property type="entry name" value="Pep_USP48"/>
</dbReference>
<dbReference type="CDD" id="cd02668">
    <property type="entry name" value="Peptidase_C19L"/>
    <property type="match status" value="1"/>
</dbReference>
<dbReference type="PROSITE" id="PS00973">
    <property type="entry name" value="USP_2"/>
    <property type="match status" value="1"/>
</dbReference>
<feature type="compositionally biased region" description="Polar residues" evidence="10">
    <location>
        <begin position="1175"/>
        <end position="1195"/>
    </location>
</feature>
<dbReference type="Proteomes" id="UP001292079">
    <property type="component" value="Unassembled WGS sequence"/>
</dbReference>
<dbReference type="InterPro" id="IPR044743">
    <property type="entry name" value="Ubl_USP48"/>
</dbReference>
<dbReference type="SUPFAM" id="SSF54001">
    <property type="entry name" value="Cysteine proteinases"/>
    <property type="match status" value="1"/>
</dbReference>
<dbReference type="InterPro" id="IPR001394">
    <property type="entry name" value="Peptidase_C19_UCH"/>
</dbReference>
<dbReference type="InterPro" id="IPR000626">
    <property type="entry name" value="Ubiquitin-like_dom"/>
</dbReference>
<keyword evidence="5" id="KW-0645">Protease</keyword>
<dbReference type="EC" id="3.4.19.12" evidence="4"/>
<reference evidence="13" key="1">
    <citation type="submission" date="2022-04" db="EMBL/GenBank/DDBJ databases">
        <authorList>
            <person name="Xu L."/>
            <person name="Lv Z."/>
        </authorList>
    </citation>
    <scope>NUCLEOTIDE SEQUENCE</scope>
    <source>
        <strain evidence="13">LV_2022a</strain>
    </source>
</reference>
<accession>A0AAE2D709</accession>
<feature type="region of interest" description="Disordered" evidence="10">
    <location>
        <begin position="1165"/>
        <end position="1195"/>
    </location>
</feature>
<comment type="caution">
    <text evidence="13">The sequence shown here is derived from an EMBL/GenBank/DDBJ whole genome shotgun (WGS) entry which is preliminary data.</text>
</comment>
<feature type="region of interest" description="Disordered" evidence="10">
    <location>
        <begin position="1088"/>
        <end position="1110"/>
    </location>
</feature>
<evidence type="ECO:0000256" key="6">
    <source>
        <dbReference type="ARBA" id="ARBA00022786"/>
    </source>
</evidence>